<evidence type="ECO:0000256" key="5">
    <source>
        <dbReference type="ARBA" id="ARBA00022825"/>
    </source>
</evidence>
<evidence type="ECO:0000259" key="8">
    <source>
        <dbReference type="Pfam" id="PF00082"/>
    </source>
</evidence>
<feature type="active site" description="Charge relay system" evidence="6">
    <location>
        <position position="106"/>
    </location>
</feature>
<reference evidence="9 10" key="1">
    <citation type="submission" date="2019-11" db="EMBL/GenBank/DDBJ databases">
        <title>Whole-genome sequence of a the green, strictly anaerobic photosynthetic bacterium Heliobacillus mobilis DSM 6151.</title>
        <authorList>
            <person name="Kyndt J.A."/>
            <person name="Meyer T.E."/>
        </authorList>
    </citation>
    <scope>NUCLEOTIDE SEQUENCE [LARGE SCALE GENOMIC DNA]</scope>
    <source>
        <strain evidence="9 10">DSM 6151</strain>
    </source>
</reference>
<keyword evidence="2 6" id="KW-0645">Protease</keyword>
<comment type="caution">
    <text evidence="9">The sequence shown here is derived from an EMBL/GenBank/DDBJ whole genome shotgun (WGS) entry which is preliminary data.</text>
</comment>
<feature type="active site" description="Charge relay system" evidence="6">
    <location>
        <position position="265"/>
    </location>
</feature>
<feature type="active site" description="Charge relay system" evidence="6">
    <location>
        <position position="73"/>
    </location>
</feature>
<dbReference type="GO" id="GO:0006508">
    <property type="term" value="P:proteolysis"/>
    <property type="evidence" value="ECO:0007669"/>
    <property type="project" value="UniProtKB-KW"/>
</dbReference>
<evidence type="ECO:0000256" key="6">
    <source>
        <dbReference type="PROSITE-ProRule" id="PRU01240"/>
    </source>
</evidence>
<dbReference type="Proteomes" id="UP000430670">
    <property type="component" value="Unassembled WGS sequence"/>
</dbReference>
<gene>
    <name evidence="9" type="ORF">GJ688_03060</name>
</gene>
<evidence type="ECO:0000313" key="9">
    <source>
        <dbReference type="EMBL" id="MTV47957.1"/>
    </source>
</evidence>
<dbReference type="SUPFAM" id="SSF52743">
    <property type="entry name" value="Subtilisin-like"/>
    <property type="match status" value="1"/>
</dbReference>
<dbReference type="PROSITE" id="PS00137">
    <property type="entry name" value="SUBTILASE_HIS"/>
    <property type="match status" value="1"/>
</dbReference>
<proteinExistence type="inferred from homology"/>
<protein>
    <submittedName>
        <fullName evidence="9">S8 family serine peptidase</fullName>
    </submittedName>
</protein>
<feature type="domain" description="Peptidase S8/S53" evidence="8">
    <location>
        <begin position="64"/>
        <end position="315"/>
    </location>
</feature>
<dbReference type="PANTHER" id="PTHR43806:SF11">
    <property type="entry name" value="CEREVISIN-RELATED"/>
    <property type="match status" value="1"/>
</dbReference>
<dbReference type="PROSITE" id="PS00138">
    <property type="entry name" value="SUBTILASE_SER"/>
    <property type="match status" value="1"/>
</dbReference>
<dbReference type="AlphaFoldDB" id="A0A6I3SGL8"/>
<evidence type="ECO:0000256" key="4">
    <source>
        <dbReference type="ARBA" id="ARBA00022801"/>
    </source>
</evidence>
<dbReference type="InterPro" id="IPR022398">
    <property type="entry name" value="Peptidase_S8_His-AS"/>
</dbReference>
<dbReference type="PRINTS" id="PR00723">
    <property type="entry name" value="SUBTILISIN"/>
</dbReference>
<dbReference type="PROSITE" id="PS00136">
    <property type="entry name" value="SUBTILASE_ASP"/>
    <property type="match status" value="1"/>
</dbReference>
<dbReference type="EMBL" id="WNKU01000002">
    <property type="protein sequence ID" value="MTV47957.1"/>
    <property type="molecule type" value="Genomic_DNA"/>
</dbReference>
<keyword evidence="3" id="KW-0479">Metal-binding</keyword>
<name>A0A6I3SGL8_HELMO</name>
<organism evidence="9 10">
    <name type="scientific">Heliobacterium mobile</name>
    <name type="common">Heliobacillus mobilis</name>
    <dbReference type="NCBI Taxonomy" id="28064"/>
    <lineage>
        <taxon>Bacteria</taxon>
        <taxon>Bacillati</taxon>
        <taxon>Bacillota</taxon>
        <taxon>Clostridia</taxon>
        <taxon>Eubacteriales</taxon>
        <taxon>Heliobacteriaceae</taxon>
        <taxon>Heliobacterium</taxon>
    </lineage>
</organism>
<dbReference type="InterPro" id="IPR034202">
    <property type="entry name" value="Subtilisin_Carlsberg-like"/>
</dbReference>
<dbReference type="InterPro" id="IPR050131">
    <property type="entry name" value="Peptidase_S8_subtilisin-like"/>
</dbReference>
<dbReference type="GO" id="GO:0046872">
    <property type="term" value="F:metal ion binding"/>
    <property type="evidence" value="ECO:0007669"/>
    <property type="project" value="UniProtKB-KW"/>
</dbReference>
<dbReference type="Pfam" id="PF00082">
    <property type="entry name" value="Peptidase_S8"/>
    <property type="match status" value="1"/>
</dbReference>
<accession>A0A6I3SGL8</accession>
<dbReference type="CDD" id="cd07477">
    <property type="entry name" value="Peptidases_S8_Subtilisin_subset"/>
    <property type="match status" value="1"/>
</dbReference>
<evidence type="ECO:0000256" key="7">
    <source>
        <dbReference type="RuleBase" id="RU003355"/>
    </source>
</evidence>
<dbReference type="PROSITE" id="PS51892">
    <property type="entry name" value="SUBTILASE"/>
    <property type="match status" value="1"/>
</dbReference>
<keyword evidence="10" id="KW-1185">Reference proteome</keyword>
<dbReference type="GO" id="GO:0004252">
    <property type="term" value="F:serine-type endopeptidase activity"/>
    <property type="evidence" value="ECO:0007669"/>
    <property type="project" value="UniProtKB-UniRule"/>
</dbReference>
<keyword evidence="4 6" id="KW-0378">Hydrolase</keyword>
<evidence type="ECO:0000256" key="1">
    <source>
        <dbReference type="ARBA" id="ARBA00011073"/>
    </source>
</evidence>
<evidence type="ECO:0000256" key="2">
    <source>
        <dbReference type="ARBA" id="ARBA00022670"/>
    </source>
</evidence>
<dbReference type="InterPro" id="IPR023827">
    <property type="entry name" value="Peptidase_S8_Asp-AS"/>
</dbReference>
<comment type="similarity">
    <text evidence="1 6 7">Belongs to the peptidase S8 family.</text>
</comment>
<dbReference type="PANTHER" id="PTHR43806">
    <property type="entry name" value="PEPTIDASE S8"/>
    <property type="match status" value="1"/>
</dbReference>
<dbReference type="OrthoDB" id="9798386at2"/>
<dbReference type="Gene3D" id="3.40.50.200">
    <property type="entry name" value="Peptidase S8/S53 domain"/>
    <property type="match status" value="1"/>
</dbReference>
<dbReference type="InterPro" id="IPR000209">
    <property type="entry name" value="Peptidase_S8/S53_dom"/>
</dbReference>
<dbReference type="InterPro" id="IPR036852">
    <property type="entry name" value="Peptidase_S8/S53_dom_sf"/>
</dbReference>
<dbReference type="InterPro" id="IPR015500">
    <property type="entry name" value="Peptidase_S8_subtilisin-rel"/>
</dbReference>
<evidence type="ECO:0000256" key="3">
    <source>
        <dbReference type="ARBA" id="ARBA00022723"/>
    </source>
</evidence>
<keyword evidence="5 6" id="KW-0720">Serine protease</keyword>
<dbReference type="InterPro" id="IPR023828">
    <property type="entry name" value="Peptidase_S8_Ser-AS"/>
</dbReference>
<sequence>MTHLPYIGFKWHLNQEGERMKTVHGKTQIFPYVIHRIYNRVPGQVIDYGVQLINAPIVWKETRGEGVKVAVLDTGVDIAHPDLAPNIKGGYNFLDRNDNYADNHGHGTHVTGIIAGTDNGVGVVGVAPRTDIYALKVLDENGEGSESHVIEAIDWAVDNRVQVLNLSFGSQKPNGKLRSVIEKATQAGIVFVAAAGNDATKTVSLDSIDYPARWSDLVITVAAVDRNIKRAPFSSQGPELYLAAPGVDILSTYPRNRYVRLSGTSMAAPHISGAVALILAAARKKSIPNVKPSDVRKVLVKNAIQLGDHNDYGYGFFRF</sequence>
<evidence type="ECO:0000313" key="10">
    <source>
        <dbReference type="Proteomes" id="UP000430670"/>
    </source>
</evidence>